<keyword evidence="1" id="KW-0614">Plasmid</keyword>
<dbReference type="EMBL" id="KX957972">
    <property type="protein sequence ID" value="APU91628.1"/>
    <property type="molecule type" value="Genomic_DNA"/>
</dbReference>
<proteinExistence type="predicted"/>
<dbReference type="GeneID" id="83585773"/>
<evidence type="ECO:0000313" key="1">
    <source>
        <dbReference type="EMBL" id="APU91628.1"/>
    </source>
</evidence>
<dbReference type="RefSeq" id="WP_017086068.1">
    <property type="nucleotide sequence ID" value="NZ_CP035701.1"/>
</dbReference>
<organism evidence="1">
    <name type="scientific">Vibrio parahaemolyticus</name>
    <dbReference type="NCBI Taxonomy" id="670"/>
    <lineage>
        <taxon>Bacteria</taxon>
        <taxon>Pseudomonadati</taxon>
        <taxon>Pseudomonadota</taxon>
        <taxon>Gammaproteobacteria</taxon>
        <taxon>Vibrionales</taxon>
        <taxon>Vibrionaceae</taxon>
        <taxon>Vibrio</taxon>
    </lineage>
</organism>
<reference evidence="1" key="1">
    <citation type="submission" date="2016-10" db="EMBL/GenBank/DDBJ databases">
        <title>Evolution and Comparative Genomics of Conjugative MDR Plasmids in Vibrio species.</title>
        <authorList>
            <person name="Li R."/>
            <person name="Ye L."/>
            <person name="Wong M.Ho.Yin."/>
            <person name="Zheng Z."/>
            <person name="Chan E.Wai.Chi."/>
            <person name="Chen S."/>
        </authorList>
    </citation>
    <scope>NUCLEOTIDE SEQUENCE</scope>
    <source>
        <plasmid evidence="1">pVPS91</plasmid>
    </source>
</reference>
<geneLocation type="plasmid" evidence="1">
    <name>pVPS91</name>
</geneLocation>
<sequence>MKKKYEAVGKYLADLLRTAGLALVLFSGLGLALKRAEAIDHLPITIAFGVVGAAMIVLGAVIVLISTVDE</sequence>
<dbReference type="AlphaFoldDB" id="A0A1P8DR83"/>
<name>A0A1P8DR83_VIBPH</name>
<accession>A0A1P8DR83</accession>
<protein>
    <submittedName>
        <fullName evidence="1">Uncharacterized protein</fullName>
    </submittedName>
</protein>